<dbReference type="AlphaFoldDB" id="A0A6F9DL03"/>
<evidence type="ECO:0000256" key="6">
    <source>
        <dbReference type="SAM" id="Coils"/>
    </source>
</evidence>
<dbReference type="PROSITE" id="PS50888">
    <property type="entry name" value="BHLH"/>
    <property type="match status" value="1"/>
</dbReference>
<feature type="region of interest" description="Disordered" evidence="7">
    <location>
        <begin position="570"/>
        <end position="609"/>
    </location>
</feature>
<proteinExistence type="evidence at transcript level"/>
<evidence type="ECO:0000256" key="1">
    <source>
        <dbReference type="ARBA" id="ARBA00004123"/>
    </source>
</evidence>
<dbReference type="GO" id="GO:0005634">
    <property type="term" value="C:nucleus"/>
    <property type="evidence" value="ECO:0007669"/>
    <property type="project" value="UniProtKB-SubCell"/>
</dbReference>
<dbReference type="GO" id="GO:0000981">
    <property type="term" value="F:DNA-binding transcription factor activity, RNA polymerase II-specific"/>
    <property type="evidence" value="ECO:0007669"/>
    <property type="project" value="TreeGrafter"/>
</dbReference>
<sequence>MYKVNMMERILRNETEAHRKGEVIHSGHFMISSVADDQEDLTETIDHDRDSPIHHEQSIMIKHGYDFSNVAMETKNTYQFGPSHSNHITIDGSLSRLFQCMSLAYRGGKVVSPKWKNFKGMKLTVKDKIRLNNAIWRTWHIQYVMMKKKQHAFIQFVTPLEVEGDYDSHTKPEAVVMEGKYWKRRIETVVAEYKKWRAYFMERCINSHHDMTTESFELEALRHGDDQQFYEFTDTLFSSLSQQPFQFPNPREIALHATNSDMIQPGLLQLQPSVDDFDFDPLQDFFASAKKSVAPVFGMSHPSTHNEFSSVSDPFMSAEISTVLEQTHAPSSSLNTISSNTAQQQAGYSGIQHHHHHQQQQLELPTPIEPPKLVTQHNMPQANVANLARHSSINYLSQGGNVSQHSSNKTSSTEHLKQHHISPTHFQANEGAKPVESMNRSSFMTSYNTPGSAPFAYPHSKLGPNQPLDKIIYTQPQMGMSVEYLQQNVSTQQVSQANAGSGHLNATQIDQAVARHSKQNKDGDISVKPSDSPNVFLLKQLLTNKSNTNKVVPSNRQAIAKVAEIRPIDEPSIIPKNTNTPSSRHVDQHPSSSSSISPTKSFNNDQSSTSDIFMEHGEEFPVSFADSDGAVMLQRSGSFSAEQKRRFNIKLGFNRLQKFLPNINVQSNSKISKASLMNKATQYIKSLQNERQKVSDEIQALKQELDDLKSEINSCQQQLPATGAPVSRPPIEESKTKYKQWIRQRTKQDWKFFVFGIIIEPWFESYQCMVSVSGSSDLCRSVFDWVDQKCALPVLRPSVVQSLQVLSTSTSILSHPSQLQKQIEDSVQGNSRNDN</sequence>
<feature type="compositionally biased region" description="Polar residues" evidence="7">
    <location>
        <begin position="326"/>
        <end position="347"/>
    </location>
</feature>
<dbReference type="PANTHER" id="PTHR15741">
    <property type="entry name" value="BASIC HELIX-LOOP-HELIX ZIP TRANSCRIPTION FACTOR"/>
    <property type="match status" value="1"/>
</dbReference>
<reference evidence="9" key="1">
    <citation type="submission" date="2020-04" db="EMBL/GenBank/DDBJ databases">
        <authorList>
            <person name="Neveu A P."/>
        </authorList>
    </citation>
    <scope>NUCLEOTIDE SEQUENCE</scope>
    <source>
        <tissue evidence="9">Whole embryo</tissue>
    </source>
</reference>
<comment type="subcellular location">
    <subcellularLocation>
        <location evidence="1">Nucleus</location>
    </subcellularLocation>
</comment>
<dbReference type="Gene3D" id="4.10.280.10">
    <property type="entry name" value="Helix-loop-helix DNA-binding domain"/>
    <property type="match status" value="1"/>
</dbReference>
<feature type="compositionally biased region" description="Low complexity" evidence="7">
    <location>
        <begin position="589"/>
        <end position="601"/>
    </location>
</feature>
<keyword evidence="5" id="KW-0539">Nucleus</keyword>
<feature type="domain" description="BHLH" evidence="8">
    <location>
        <begin position="633"/>
        <end position="687"/>
    </location>
</feature>
<keyword evidence="6" id="KW-0175">Coiled coil</keyword>
<evidence type="ECO:0000256" key="2">
    <source>
        <dbReference type="ARBA" id="ARBA00023015"/>
    </source>
</evidence>
<keyword evidence="4" id="KW-0804">Transcription</keyword>
<dbReference type="InterPro" id="IPR011598">
    <property type="entry name" value="bHLH_dom"/>
</dbReference>
<dbReference type="InterPro" id="IPR036638">
    <property type="entry name" value="HLH_DNA-bd_sf"/>
</dbReference>
<dbReference type="InterPro" id="IPR052207">
    <property type="entry name" value="Max-like/E-box_TFs"/>
</dbReference>
<dbReference type="PANTHER" id="PTHR15741:SF37">
    <property type="entry name" value="LD38259P"/>
    <property type="match status" value="1"/>
</dbReference>
<dbReference type="SUPFAM" id="SSF47459">
    <property type="entry name" value="HLH, helix-loop-helix DNA-binding domain"/>
    <property type="match status" value="1"/>
</dbReference>
<protein>
    <submittedName>
        <fullName evidence="9">Mlx</fullName>
    </submittedName>
</protein>
<dbReference type="EMBL" id="LR788009">
    <property type="protein sequence ID" value="CAB3263871.1"/>
    <property type="molecule type" value="mRNA"/>
</dbReference>
<evidence type="ECO:0000313" key="9">
    <source>
        <dbReference type="EMBL" id="CAB3263871.1"/>
    </source>
</evidence>
<name>A0A6F9DL03_9ASCI</name>
<evidence type="ECO:0000259" key="8">
    <source>
        <dbReference type="PROSITE" id="PS50888"/>
    </source>
</evidence>
<dbReference type="GO" id="GO:0000978">
    <property type="term" value="F:RNA polymerase II cis-regulatory region sequence-specific DNA binding"/>
    <property type="evidence" value="ECO:0007669"/>
    <property type="project" value="TreeGrafter"/>
</dbReference>
<gene>
    <name evidence="9" type="primary">Mlx-002</name>
</gene>
<evidence type="ECO:0000256" key="5">
    <source>
        <dbReference type="ARBA" id="ARBA00023242"/>
    </source>
</evidence>
<dbReference type="Pfam" id="PF00010">
    <property type="entry name" value="HLH"/>
    <property type="match status" value="1"/>
</dbReference>
<evidence type="ECO:0000256" key="4">
    <source>
        <dbReference type="ARBA" id="ARBA00023163"/>
    </source>
</evidence>
<feature type="coiled-coil region" evidence="6">
    <location>
        <begin position="677"/>
        <end position="718"/>
    </location>
</feature>
<keyword evidence="3" id="KW-0238">DNA-binding</keyword>
<feature type="region of interest" description="Disordered" evidence="7">
    <location>
        <begin position="326"/>
        <end position="363"/>
    </location>
</feature>
<evidence type="ECO:0000256" key="7">
    <source>
        <dbReference type="SAM" id="MobiDB-lite"/>
    </source>
</evidence>
<feature type="region of interest" description="Disordered" evidence="7">
    <location>
        <begin position="399"/>
        <end position="420"/>
    </location>
</feature>
<dbReference type="GO" id="GO:0046983">
    <property type="term" value="F:protein dimerization activity"/>
    <property type="evidence" value="ECO:0007669"/>
    <property type="project" value="InterPro"/>
</dbReference>
<accession>A0A6F9DL03</accession>
<keyword evidence="2" id="KW-0805">Transcription regulation</keyword>
<dbReference type="CDD" id="cd11405">
    <property type="entry name" value="bHLHzip_MLXIP_like"/>
    <property type="match status" value="1"/>
</dbReference>
<feature type="compositionally biased region" description="Polar residues" evidence="7">
    <location>
        <begin position="399"/>
        <end position="413"/>
    </location>
</feature>
<dbReference type="SMART" id="SM00353">
    <property type="entry name" value="HLH"/>
    <property type="match status" value="1"/>
</dbReference>
<organism evidence="9">
    <name type="scientific">Phallusia mammillata</name>
    <dbReference type="NCBI Taxonomy" id="59560"/>
    <lineage>
        <taxon>Eukaryota</taxon>
        <taxon>Metazoa</taxon>
        <taxon>Chordata</taxon>
        <taxon>Tunicata</taxon>
        <taxon>Ascidiacea</taxon>
        <taxon>Phlebobranchia</taxon>
        <taxon>Ascidiidae</taxon>
        <taxon>Phallusia</taxon>
    </lineage>
</organism>
<dbReference type="CDD" id="cd21739">
    <property type="entry name" value="NES2-NLS_ChREBP-like"/>
    <property type="match status" value="1"/>
</dbReference>
<evidence type="ECO:0000256" key="3">
    <source>
        <dbReference type="ARBA" id="ARBA00023125"/>
    </source>
</evidence>